<organism evidence="1 2">
    <name type="scientific">Proteus mirabilis</name>
    <dbReference type="NCBI Taxonomy" id="584"/>
    <lineage>
        <taxon>Bacteria</taxon>
        <taxon>Pseudomonadati</taxon>
        <taxon>Pseudomonadota</taxon>
        <taxon>Gammaproteobacteria</taxon>
        <taxon>Enterobacterales</taxon>
        <taxon>Morganellaceae</taxon>
        <taxon>Proteus</taxon>
    </lineage>
</organism>
<gene>
    <name evidence="1" type="ORF">AM402_10465</name>
</gene>
<accession>A0AAJ0YBA3</accession>
<dbReference type="Proteomes" id="UP000195540">
    <property type="component" value="Chromosome"/>
</dbReference>
<name>A0AAJ0YBA3_PROMI</name>
<reference evidence="1 2" key="1">
    <citation type="submission" date="2017-05" db="EMBL/GenBank/DDBJ databases">
        <title>Whole genome sequencing of Proteus mirabilis AR_0155.</title>
        <authorList>
            <person name="Conlan S."/>
            <person name="Thomas P.J."/>
            <person name="Mullikin J."/>
            <person name="Frank K.M."/>
            <person name="Segre J.A."/>
        </authorList>
    </citation>
    <scope>NUCLEOTIDE SEQUENCE [LARGE SCALE GENOMIC DNA]</scope>
    <source>
        <strain evidence="1 2">AR_0155</strain>
    </source>
</reference>
<evidence type="ECO:0000313" key="1">
    <source>
        <dbReference type="EMBL" id="ARX34545.1"/>
    </source>
</evidence>
<dbReference type="RefSeq" id="WP_087726496.1">
    <property type="nucleotide sequence ID" value="NZ_CP021694.1"/>
</dbReference>
<dbReference type="AlphaFoldDB" id="A0AAJ0YBA3"/>
<evidence type="ECO:0000313" key="2">
    <source>
        <dbReference type="Proteomes" id="UP000195540"/>
    </source>
</evidence>
<proteinExistence type="predicted"/>
<protein>
    <submittedName>
        <fullName evidence="1">Uncharacterized protein</fullName>
    </submittedName>
</protein>
<sequence length="139" mass="15966">MFGLFRKKEKNTFEEVQQMANDLGFVVTNGGQVLAFMGLKSDYSSSEVLSNLLVIHIAKQITELPLDKLITDNTMHMIDNFVAYINDRYKNRHIKKHIYENDFNAIITMISMDEDGFRLAKKIVEQNKPISYSALLCAL</sequence>
<dbReference type="EMBL" id="CP021694">
    <property type="protein sequence ID" value="ARX34545.1"/>
    <property type="molecule type" value="Genomic_DNA"/>
</dbReference>